<accession>A0A2S7WUM1</accession>
<dbReference type="AlphaFoldDB" id="A0A2S7WUM1"/>
<keyword evidence="1" id="KW-0812">Transmembrane</keyword>
<evidence type="ECO:0000256" key="1">
    <source>
        <dbReference type="SAM" id="Phobius"/>
    </source>
</evidence>
<proteinExistence type="predicted"/>
<dbReference type="RefSeq" id="WP_170064385.1">
    <property type="nucleotide sequence ID" value="NZ_MSCM01000001.1"/>
</dbReference>
<sequence length="254" mass="29683">MENKTGKYFKYAIGEIILVVIGILIALQINNWNEKRIQHNQGEVLLLELTEEIIEDINTCNWAIKNLKVSIKEQEAIFKVKNLRTVDLDSLYFFFSEANVDIKIDANTKIKINNLGITSLSTNEELNNEINEYFDGSVMKFNRRIEYDWSNQRQRWKDLNEINTVNFNSDLIQGFDKMDIEETKSTIIGLINSPFFKRSILNAYYANKSTLETVLYFKEKSISLLEKIHKELLKSNPKLKPLPDFDIEQDSIKN</sequence>
<dbReference type="Proteomes" id="UP000239068">
    <property type="component" value="Unassembled WGS sequence"/>
</dbReference>
<reference evidence="2 3" key="1">
    <citation type="submission" date="2016-12" db="EMBL/GenBank/DDBJ databases">
        <title>Trade-off between light-utilization and light-protection in marine flavobacteria.</title>
        <authorList>
            <person name="Kumagai Y."/>
            <person name="Yoshizawa S."/>
            <person name="Kogure K."/>
            <person name="Iwasaki W."/>
        </authorList>
    </citation>
    <scope>NUCLEOTIDE SEQUENCE [LARGE SCALE GENOMIC DNA]</scope>
    <source>
        <strain evidence="2 3">ATCC 43844</strain>
    </source>
</reference>
<organism evidence="2 3">
    <name type="scientific">Polaribacter glomeratus</name>
    <dbReference type="NCBI Taxonomy" id="102"/>
    <lineage>
        <taxon>Bacteria</taxon>
        <taxon>Pseudomonadati</taxon>
        <taxon>Bacteroidota</taxon>
        <taxon>Flavobacteriia</taxon>
        <taxon>Flavobacteriales</taxon>
        <taxon>Flavobacteriaceae</taxon>
    </lineage>
</organism>
<comment type="caution">
    <text evidence="2">The sequence shown here is derived from an EMBL/GenBank/DDBJ whole genome shotgun (WGS) entry which is preliminary data.</text>
</comment>
<feature type="transmembrane region" description="Helical" evidence="1">
    <location>
        <begin position="12"/>
        <end position="29"/>
    </location>
</feature>
<name>A0A2S7WUM1_9FLAO</name>
<keyword evidence="1" id="KW-0472">Membrane</keyword>
<evidence type="ECO:0000313" key="3">
    <source>
        <dbReference type="Proteomes" id="UP000239068"/>
    </source>
</evidence>
<keyword evidence="1" id="KW-1133">Transmembrane helix</keyword>
<gene>
    <name evidence="2" type="ORF">BTO16_01325</name>
</gene>
<dbReference type="EMBL" id="MSCM01000001">
    <property type="protein sequence ID" value="PQJ81300.1"/>
    <property type="molecule type" value="Genomic_DNA"/>
</dbReference>
<evidence type="ECO:0000313" key="2">
    <source>
        <dbReference type="EMBL" id="PQJ81300.1"/>
    </source>
</evidence>
<protein>
    <submittedName>
        <fullName evidence="2">Uncharacterized protein</fullName>
    </submittedName>
</protein>
<keyword evidence="3" id="KW-1185">Reference proteome</keyword>